<reference evidence="3" key="1">
    <citation type="submission" date="2013-04" db="EMBL/GenBank/DDBJ databases">
        <title>The Genome Sequence of Fonticula alba ATCC 38817.</title>
        <authorList>
            <consortium name="The Broad Institute Genomics Platform"/>
            <person name="Russ C."/>
            <person name="Cuomo C."/>
            <person name="Burger G."/>
            <person name="Gray M.W."/>
            <person name="Holland P.W.H."/>
            <person name="King N."/>
            <person name="Lang F.B.F."/>
            <person name="Roger A.J."/>
            <person name="Ruiz-Trillo I."/>
            <person name="Brown M."/>
            <person name="Walker B."/>
            <person name="Young S."/>
            <person name="Zeng Q."/>
            <person name="Gargeya S."/>
            <person name="Fitzgerald M."/>
            <person name="Haas B."/>
            <person name="Abouelleil A."/>
            <person name="Allen A.W."/>
            <person name="Alvarado L."/>
            <person name="Arachchi H.M."/>
            <person name="Berlin A.M."/>
            <person name="Chapman S.B."/>
            <person name="Gainer-Dewar J."/>
            <person name="Goldberg J."/>
            <person name="Griggs A."/>
            <person name="Gujja S."/>
            <person name="Hansen M."/>
            <person name="Howarth C."/>
            <person name="Imamovic A."/>
            <person name="Ireland A."/>
            <person name="Larimer J."/>
            <person name="McCowan C."/>
            <person name="Murphy C."/>
            <person name="Pearson M."/>
            <person name="Poon T.W."/>
            <person name="Priest M."/>
            <person name="Roberts A."/>
            <person name="Saif S."/>
            <person name="Shea T."/>
            <person name="Sisk P."/>
            <person name="Sykes S."/>
            <person name="Wortman J."/>
            <person name="Nusbaum C."/>
            <person name="Birren B."/>
        </authorList>
    </citation>
    <scope>NUCLEOTIDE SEQUENCE [LARGE SCALE GENOMIC DNA]</scope>
    <source>
        <strain evidence="3">ATCC 38817</strain>
    </source>
</reference>
<accession>A0A058ZH68</accession>
<protein>
    <recommendedName>
        <fullName evidence="5">S1-like domain-containing protein</fullName>
    </recommendedName>
</protein>
<gene>
    <name evidence="3" type="ORF">H696_00825</name>
</gene>
<dbReference type="STRING" id="691883.A0A058ZH68"/>
<dbReference type="AlphaFoldDB" id="A0A058ZH68"/>
<evidence type="ECO:0000256" key="1">
    <source>
        <dbReference type="ARBA" id="ARBA00022884"/>
    </source>
</evidence>
<sequence length="206" mass="22176">MLHRKRLNALLDTDPTPEHERQVVALVTQSTGGNQFRLALAPSSEHLVPAGSNIAEAPGQVEILAQLQPKLRGTLWIRSSDFVVAEIAETPGVGGKRVGTILHVLRAEHVRRFKAQGIWPADLPEPKRVSAASDSEDCDAAGPESEFRFSNYHGERHHHSSDDEGSGADTGSDSDGTEDDEDGSDGDDTDTDAHMAARLGAMLGRR</sequence>
<proteinExistence type="predicted"/>
<dbReference type="SUPFAM" id="SSF50249">
    <property type="entry name" value="Nucleic acid-binding proteins"/>
    <property type="match status" value="1"/>
</dbReference>
<evidence type="ECO:0008006" key="5">
    <source>
        <dbReference type="Google" id="ProtNLM"/>
    </source>
</evidence>
<dbReference type="PANTHER" id="PTHR21641">
    <property type="entry name" value="TRANSLATION INITIATION FACTOR-RELATED"/>
    <property type="match status" value="1"/>
</dbReference>
<evidence type="ECO:0000313" key="3">
    <source>
        <dbReference type="EMBL" id="KCV73283.1"/>
    </source>
</evidence>
<dbReference type="Proteomes" id="UP000030693">
    <property type="component" value="Unassembled WGS sequence"/>
</dbReference>
<dbReference type="SMART" id="SM00652">
    <property type="entry name" value="eIF1a"/>
    <property type="match status" value="1"/>
</dbReference>
<evidence type="ECO:0000256" key="2">
    <source>
        <dbReference type="SAM" id="MobiDB-lite"/>
    </source>
</evidence>
<feature type="compositionally biased region" description="Acidic residues" evidence="2">
    <location>
        <begin position="175"/>
        <end position="190"/>
    </location>
</feature>
<dbReference type="OrthoDB" id="1738325at2759"/>
<dbReference type="PANTHER" id="PTHR21641:SF0">
    <property type="entry name" value="RNA-BINDING PROTEIN EIF1AD-RELATED"/>
    <property type="match status" value="1"/>
</dbReference>
<dbReference type="GO" id="GO:0003723">
    <property type="term" value="F:RNA binding"/>
    <property type="evidence" value="ECO:0007669"/>
    <property type="project" value="UniProtKB-KW"/>
</dbReference>
<dbReference type="EMBL" id="KB932201">
    <property type="protein sequence ID" value="KCV73283.1"/>
    <property type="molecule type" value="Genomic_DNA"/>
</dbReference>
<organism evidence="3">
    <name type="scientific">Fonticula alba</name>
    <name type="common">Slime mold</name>
    <dbReference type="NCBI Taxonomy" id="691883"/>
    <lineage>
        <taxon>Eukaryota</taxon>
        <taxon>Rotosphaerida</taxon>
        <taxon>Fonticulaceae</taxon>
        <taxon>Fonticula</taxon>
    </lineage>
</organism>
<dbReference type="InterPro" id="IPR039294">
    <property type="entry name" value="EIF1AD"/>
</dbReference>
<dbReference type="GO" id="GO:0003743">
    <property type="term" value="F:translation initiation factor activity"/>
    <property type="evidence" value="ECO:0007669"/>
    <property type="project" value="InterPro"/>
</dbReference>
<dbReference type="RefSeq" id="XP_009492984.1">
    <property type="nucleotide sequence ID" value="XM_009494709.1"/>
</dbReference>
<dbReference type="GeneID" id="20525550"/>
<evidence type="ECO:0000313" key="4">
    <source>
        <dbReference type="Proteomes" id="UP000030693"/>
    </source>
</evidence>
<keyword evidence="1" id="KW-0694">RNA-binding</keyword>
<dbReference type="InterPro" id="IPR012340">
    <property type="entry name" value="NA-bd_OB-fold"/>
</dbReference>
<dbReference type="InterPro" id="IPR001253">
    <property type="entry name" value="TIF_eIF-1A"/>
</dbReference>
<feature type="region of interest" description="Disordered" evidence="2">
    <location>
        <begin position="125"/>
        <end position="206"/>
    </location>
</feature>
<name>A0A058ZH68_FONAL</name>
<keyword evidence="4" id="KW-1185">Reference proteome</keyword>
<dbReference type="GO" id="GO:0005634">
    <property type="term" value="C:nucleus"/>
    <property type="evidence" value="ECO:0007669"/>
    <property type="project" value="TreeGrafter"/>
</dbReference>
<dbReference type="Gene3D" id="2.40.50.140">
    <property type="entry name" value="Nucleic acid-binding proteins"/>
    <property type="match status" value="1"/>
</dbReference>